<protein>
    <submittedName>
        <fullName evidence="1">Uncharacterized protein</fullName>
    </submittedName>
</protein>
<evidence type="ECO:0000313" key="2">
    <source>
        <dbReference type="Proteomes" id="UP000520814"/>
    </source>
</evidence>
<dbReference type="RefSeq" id="WP_184199040.1">
    <property type="nucleotide sequence ID" value="NZ_JACHGW010000003.1"/>
</dbReference>
<name>A0A7W9W7G8_ARMRO</name>
<accession>A0A7W9W7G8</accession>
<dbReference type="Proteomes" id="UP000520814">
    <property type="component" value="Unassembled WGS sequence"/>
</dbReference>
<dbReference type="AlphaFoldDB" id="A0A7W9W7G8"/>
<gene>
    <name evidence="1" type="ORF">HNQ39_003458</name>
</gene>
<dbReference type="EMBL" id="JACHGW010000003">
    <property type="protein sequence ID" value="MBB6051648.1"/>
    <property type="molecule type" value="Genomic_DNA"/>
</dbReference>
<evidence type="ECO:0000313" key="1">
    <source>
        <dbReference type="EMBL" id="MBB6051648.1"/>
    </source>
</evidence>
<keyword evidence="2" id="KW-1185">Reference proteome</keyword>
<organism evidence="1 2">
    <name type="scientific">Armatimonas rosea</name>
    <dbReference type="NCBI Taxonomy" id="685828"/>
    <lineage>
        <taxon>Bacteria</taxon>
        <taxon>Bacillati</taxon>
        <taxon>Armatimonadota</taxon>
        <taxon>Armatimonadia</taxon>
        <taxon>Armatimonadales</taxon>
        <taxon>Armatimonadaceae</taxon>
        <taxon>Armatimonas</taxon>
    </lineage>
</organism>
<proteinExistence type="predicted"/>
<comment type="caution">
    <text evidence="1">The sequence shown here is derived from an EMBL/GenBank/DDBJ whole genome shotgun (WGS) entry which is preliminary data.</text>
</comment>
<sequence>MMQNAKKLALGYLAQTQALLPKVGIDDHPGDGGPDFGKRTRDAILRVYLGMAKAQDGLASEAVIKNTLAKAVSLVTVDGKPDLGLVELVVEGYLNQLWKAEALALVQKYDSVGYFAANNLPFMRVIDDKDAPAILREALKNTEKIPQITERLAQYLAIAEAALMKGFADEKDAARAAALALAPRVVHDGRFGALTVCLGISQSLPADKALAEQNLRKETVDAPGYLALGLIWLGKKPEALAALGKLTKDSRPDDLPPRMVILLEEKEYLAHVTRTKNYTAAWRDAKNTTLFIDAERRLNIALLAEKLDPASASARDWYRVYQIVQDNPDIAGRLLPQLKKKLRVELVEKEKYWKQKASTSELSMRQADISEYVEFAAYADPPTALRLLPRVTEPRWRIDALVALAQAESIRSRPKGDAG</sequence>
<reference evidence="1 2" key="1">
    <citation type="submission" date="2020-08" db="EMBL/GenBank/DDBJ databases">
        <title>Genomic Encyclopedia of Type Strains, Phase IV (KMG-IV): sequencing the most valuable type-strain genomes for metagenomic binning, comparative biology and taxonomic classification.</title>
        <authorList>
            <person name="Goeker M."/>
        </authorList>
    </citation>
    <scope>NUCLEOTIDE SEQUENCE [LARGE SCALE GENOMIC DNA]</scope>
    <source>
        <strain evidence="1 2">DSM 23562</strain>
    </source>
</reference>